<dbReference type="InParanoid" id="A0A1V9XU36"/>
<proteinExistence type="predicted"/>
<evidence type="ECO:0000313" key="2">
    <source>
        <dbReference type="EMBL" id="OQR77014.1"/>
    </source>
</evidence>
<keyword evidence="3" id="KW-1185">Reference proteome</keyword>
<evidence type="ECO:0000256" key="1">
    <source>
        <dbReference type="SAM" id="MobiDB-lite"/>
    </source>
</evidence>
<reference evidence="2 3" key="1">
    <citation type="journal article" date="2017" name="Gigascience">
        <title>Draft genome of the honey bee ectoparasitic mite, Tropilaelaps mercedesae, is shaped by the parasitic life history.</title>
        <authorList>
            <person name="Dong X."/>
            <person name="Armstrong S.D."/>
            <person name="Xia D."/>
            <person name="Makepeace B.L."/>
            <person name="Darby A.C."/>
            <person name="Kadowaki T."/>
        </authorList>
    </citation>
    <scope>NUCLEOTIDE SEQUENCE [LARGE SCALE GENOMIC DNA]</scope>
    <source>
        <strain evidence="2">Wuxi-XJTLU</strain>
    </source>
</reference>
<dbReference type="GO" id="GO:0005886">
    <property type="term" value="C:plasma membrane"/>
    <property type="evidence" value="ECO:0007669"/>
    <property type="project" value="TreeGrafter"/>
</dbReference>
<feature type="compositionally biased region" description="Polar residues" evidence="1">
    <location>
        <begin position="177"/>
        <end position="189"/>
    </location>
</feature>
<dbReference type="EMBL" id="MNPL01004052">
    <property type="protein sequence ID" value="OQR77014.1"/>
    <property type="molecule type" value="Genomic_DNA"/>
</dbReference>
<dbReference type="GO" id="GO:0006509">
    <property type="term" value="P:membrane protein ectodomain proteolysis"/>
    <property type="evidence" value="ECO:0007669"/>
    <property type="project" value="TreeGrafter"/>
</dbReference>
<dbReference type="OrthoDB" id="2149267at2759"/>
<feature type="non-terminal residue" evidence="2">
    <location>
        <position position="244"/>
    </location>
</feature>
<keyword evidence="2" id="KW-0401">Integrin</keyword>
<dbReference type="GO" id="GO:0007219">
    <property type="term" value="P:Notch signaling pathway"/>
    <property type="evidence" value="ECO:0007669"/>
    <property type="project" value="TreeGrafter"/>
</dbReference>
<dbReference type="GO" id="GO:0007229">
    <property type="term" value="P:integrin-mediated signaling pathway"/>
    <property type="evidence" value="ECO:0007669"/>
    <property type="project" value="UniProtKB-KW"/>
</dbReference>
<dbReference type="PANTHER" id="PTHR45702">
    <property type="entry name" value="ADAM10/ADAM17 METALLOPEPTIDASE FAMILY MEMBER"/>
    <property type="match status" value="1"/>
</dbReference>
<feature type="region of interest" description="Disordered" evidence="1">
    <location>
        <begin position="146"/>
        <end position="189"/>
    </location>
</feature>
<dbReference type="AlphaFoldDB" id="A0A1V9XU36"/>
<dbReference type="STRING" id="418985.A0A1V9XU36"/>
<accession>A0A1V9XU36</accession>
<protein>
    <submittedName>
        <fullName evidence="2">Disintegrin and metalloproteinase domain-containing protein 10-like</fullName>
    </submittedName>
</protein>
<comment type="caution">
    <text evidence="2">The sequence shown here is derived from an EMBL/GenBank/DDBJ whole genome shotgun (WGS) entry which is preliminary data.</text>
</comment>
<gene>
    <name evidence="2" type="ORF">BIW11_00507</name>
</gene>
<dbReference type="InterPro" id="IPR051489">
    <property type="entry name" value="ADAM_Metalloproteinase"/>
</dbReference>
<name>A0A1V9XU36_9ACAR</name>
<feature type="compositionally biased region" description="Basic and acidic residues" evidence="1">
    <location>
        <begin position="146"/>
        <end position="167"/>
    </location>
</feature>
<evidence type="ECO:0000313" key="3">
    <source>
        <dbReference type="Proteomes" id="UP000192247"/>
    </source>
</evidence>
<dbReference type="PANTHER" id="PTHR45702:SF2">
    <property type="entry name" value="KUZBANIAN, ISOFORM A"/>
    <property type="match status" value="1"/>
</dbReference>
<dbReference type="GO" id="GO:0004222">
    <property type="term" value="F:metalloendopeptidase activity"/>
    <property type="evidence" value="ECO:0007669"/>
    <property type="project" value="TreeGrafter"/>
</dbReference>
<organism evidence="2 3">
    <name type="scientific">Tropilaelaps mercedesae</name>
    <dbReference type="NCBI Taxonomy" id="418985"/>
    <lineage>
        <taxon>Eukaryota</taxon>
        <taxon>Metazoa</taxon>
        <taxon>Ecdysozoa</taxon>
        <taxon>Arthropoda</taxon>
        <taxon>Chelicerata</taxon>
        <taxon>Arachnida</taxon>
        <taxon>Acari</taxon>
        <taxon>Parasitiformes</taxon>
        <taxon>Mesostigmata</taxon>
        <taxon>Gamasina</taxon>
        <taxon>Dermanyssoidea</taxon>
        <taxon>Laelapidae</taxon>
        <taxon>Tropilaelaps</taxon>
    </lineage>
</organism>
<dbReference type="Proteomes" id="UP000192247">
    <property type="component" value="Unassembled WGS sequence"/>
</dbReference>
<sequence length="244" mass="28536">MSQDPFCSLRPVWWNNNPFRLDYYEPLYFDASPMRSHARRKRALDERWQDRPSIEISFKAHKRKFRLRLESAPDDVFARDMEVIEDGRQVWYDTASVVHGILQGRADSEVQGVITTEGLFDGVIRDGEEEFFIEPAHRYFPNAVHRHEDHSRNLRAKDETKDPEGFHHRSKERNKNKYNTTFSGTTTPSGDPTFHSVIYKGSDVRFPENASCGSITLDGKVERHPLVKLSATHTRYVRKRRDTL</sequence>